<dbReference type="PANTHER" id="PTHR12714">
    <property type="entry name" value="PROTEIN-S ISOPRENYLCYSTEINE O-METHYLTRANSFERASE"/>
    <property type="match status" value="1"/>
</dbReference>
<reference evidence="7 8" key="1">
    <citation type="journal article" date="2019" name="Nat. Ecol. Evol.">
        <title>Megaphylogeny resolves global patterns of mushroom evolution.</title>
        <authorList>
            <person name="Varga T."/>
            <person name="Krizsan K."/>
            <person name="Foldi C."/>
            <person name="Dima B."/>
            <person name="Sanchez-Garcia M."/>
            <person name="Sanchez-Ramirez S."/>
            <person name="Szollosi G.J."/>
            <person name="Szarkandi J.G."/>
            <person name="Papp V."/>
            <person name="Albert L."/>
            <person name="Andreopoulos W."/>
            <person name="Angelini C."/>
            <person name="Antonin V."/>
            <person name="Barry K.W."/>
            <person name="Bougher N.L."/>
            <person name="Buchanan P."/>
            <person name="Buyck B."/>
            <person name="Bense V."/>
            <person name="Catcheside P."/>
            <person name="Chovatia M."/>
            <person name="Cooper J."/>
            <person name="Damon W."/>
            <person name="Desjardin D."/>
            <person name="Finy P."/>
            <person name="Geml J."/>
            <person name="Haridas S."/>
            <person name="Hughes K."/>
            <person name="Justo A."/>
            <person name="Karasinski D."/>
            <person name="Kautmanova I."/>
            <person name="Kiss B."/>
            <person name="Kocsube S."/>
            <person name="Kotiranta H."/>
            <person name="LaButti K.M."/>
            <person name="Lechner B.E."/>
            <person name="Liimatainen K."/>
            <person name="Lipzen A."/>
            <person name="Lukacs Z."/>
            <person name="Mihaltcheva S."/>
            <person name="Morgado L.N."/>
            <person name="Niskanen T."/>
            <person name="Noordeloos M.E."/>
            <person name="Ohm R.A."/>
            <person name="Ortiz-Santana B."/>
            <person name="Ovrebo C."/>
            <person name="Racz N."/>
            <person name="Riley R."/>
            <person name="Savchenko A."/>
            <person name="Shiryaev A."/>
            <person name="Soop K."/>
            <person name="Spirin V."/>
            <person name="Szebenyi C."/>
            <person name="Tomsovsky M."/>
            <person name="Tulloss R.E."/>
            <person name="Uehling J."/>
            <person name="Grigoriev I.V."/>
            <person name="Vagvolgyi C."/>
            <person name="Papp T."/>
            <person name="Martin F.M."/>
            <person name="Miettinen O."/>
            <person name="Hibbett D.S."/>
            <person name="Nagy L.G."/>
        </authorList>
    </citation>
    <scope>NUCLEOTIDE SEQUENCE [LARGE SCALE GENOMIC DNA]</scope>
    <source>
        <strain evidence="7 8">HHB13444</strain>
    </source>
</reference>
<evidence type="ECO:0000256" key="5">
    <source>
        <dbReference type="RuleBase" id="RU362022"/>
    </source>
</evidence>
<keyword evidence="2 5" id="KW-0812">Transmembrane</keyword>
<keyword evidence="4 5" id="KW-0472">Membrane</keyword>
<keyword evidence="3 5" id="KW-1133">Transmembrane helix</keyword>
<dbReference type="STRING" id="1314778.A0A5C3P8L9"/>
<feature type="signal peptide" evidence="6">
    <location>
        <begin position="1"/>
        <end position="21"/>
    </location>
</feature>
<dbReference type="GO" id="GO:0004671">
    <property type="term" value="F:protein C-terminal S-isoprenylcysteine carboxyl O-methyltransferase activity"/>
    <property type="evidence" value="ECO:0007669"/>
    <property type="project" value="UniProtKB-EC"/>
</dbReference>
<dbReference type="Proteomes" id="UP000308197">
    <property type="component" value="Unassembled WGS sequence"/>
</dbReference>
<dbReference type="InParanoid" id="A0A5C3P8L9"/>
<organism evidence="7 8">
    <name type="scientific">Polyporus arcularius HHB13444</name>
    <dbReference type="NCBI Taxonomy" id="1314778"/>
    <lineage>
        <taxon>Eukaryota</taxon>
        <taxon>Fungi</taxon>
        <taxon>Dikarya</taxon>
        <taxon>Basidiomycota</taxon>
        <taxon>Agaricomycotina</taxon>
        <taxon>Agaricomycetes</taxon>
        <taxon>Polyporales</taxon>
        <taxon>Polyporaceae</taxon>
        <taxon>Polyporus</taxon>
    </lineage>
</organism>
<comment type="similarity">
    <text evidence="5">Belongs to the class VI-like SAM-binding methyltransferase superfamily. Isoprenylcysteine carboxyl methyltransferase family.</text>
</comment>
<dbReference type="Pfam" id="PF04140">
    <property type="entry name" value="ICMT"/>
    <property type="match status" value="1"/>
</dbReference>
<evidence type="ECO:0000313" key="8">
    <source>
        <dbReference type="Proteomes" id="UP000308197"/>
    </source>
</evidence>
<protein>
    <recommendedName>
        <fullName evidence="5">Protein-S-isoprenylcysteine O-methyltransferase</fullName>
        <ecNumber evidence="5">2.1.1.100</ecNumber>
    </recommendedName>
</protein>
<keyword evidence="5" id="KW-0949">S-adenosyl-L-methionine</keyword>
<dbReference type="EC" id="2.1.1.100" evidence="5"/>
<evidence type="ECO:0000256" key="2">
    <source>
        <dbReference type="ARBA" id="ARBA00022692"/>
    </source>
</evidence>
<keyword evidence="5" id="KW-0256">Endoplasmic reticulum</keyword>
<dbReference type="Gene3D" id="1.20.120.1630">
    <property type="match status" value="1"/>
</dbReference>
<name>A0A5C3P8L9_9APHY</name>
<evidence type="ECO:0000256" key="4">
    <source>
        <dbReference type="ARBA" id="ARBA00023136"/>
    </source>
</evidence>
<evidence type="ECO:0000256" key="6">
    <source>
        <dbReference type="SAM" id="SignalP"/>
    </source>
</evidence>
<dbReference type="GO" id="GO:0005789">
    <property type="term" value="C:endoplasmic reticulum membrane"/>
    <property type="evidence" value="ECO:0007669"/>
    <property type="project" value="UniProtKB-SubCell"/>
</dbReference>
<evidence type="ECO:0000256" key="1">
    <source>
        <dbReference type="ARBA" id="ARBA00004141"/>
    </source>
</evidence>
<evidence type="ECO:0000256" key="3">
    <source>
        <dbReference type="ARBA" id="ARBA00022989"/>
    </source>
</evidence>
<keyword evidence="6" id="KW-0732">Signal</keyword>
<keyword evidence="5" id="KW-0489">Methyltransferase</keyword>
<dbReference type="AlphaFoldDB" id="A0A5C3P8L9"/>
<comment type="caution">
    <text evidence="5">Lacks conserved residue(s) required for the propagation of feature annotation.</text>
</comment>
<sequence length="242" mass="26683">MESPLFKVPLLLGLSLWTYRGMSPPLRPPRSNERARAAIPDFLTVGSNVQRVAIGTAKVIFCTFAAVEAASIVVQQTPLVLDTLSSTLPTVAASTVALSLKLTPISLAGGLLGIAGGCIRVWCHQTLGRFFTWEVAVRDGHRLVTDGPYSIVRHPSYTGWYLVIIGNLLAMLSRRSLFTETGLGRTFVGKAIATYVTVYMGYVCAGMLYRTKTEDEMLKKEFGAEWEDWAKKTPYRLIPFVY</sequence>
<comment type="subcellular location">
    <subcellularLocation>
        <location evidence="5">Endoplasmic reticulum membrane</location>
        <topology evidence="5">Multi-pass membrane protein</topology>
    </subcellularLocation>
    <subcellularLocation>
        <location evidence="1">Membrane</location>
        <topology evidence="1">Multi-pass membrane protein</topology>
    </subcellularLocation>
</comment>
<feature type="transmembrane region" description="Helical" evidence="5">
    <location>
        <begin position="187"/>
        <end position="209"/>
    </location>
</feature>
<dbReference type="GO" id="GO:0032259">
    <property type="term" value="P:methylation"/>
    <property type="evidence" value="ECO:0007669"/>
    <property type="project" value="UniProtKB-KW"/>
</dbReference>
<dbReference type="EMBL" id="ML211264">
    <property type="protein sequence ID" value="TFK85259.1"/>
    <property type="molecule type" value="Genomic_DNA"/>
</dbReference>
<dbReference type="InterPro" id="IPR007269">
    <property type="entry name" value="ICMT_MeTrfase"/>
</dbReference>
<feature type="chain" id="PRO_5022807221" description="Protein-S-isoprenylcysteine O-methyltransferase" evidence="6">
    <location>
        <begin position="22"/>
        <end position="242"/>
    </location>
</feature>
<gene>
    <name evidence="7" type="ORF">K466DRAFT_664628</name>
</gene>
<keyword evidence="5" id="KW-0808">Transferase</keyword>
<dbReference type="PANTHER" id="PTHR12714:SF9">
    <property type="entry name" value="PROTEIN-S-ISOPRENYLCYSTEINE O-METHYLTRANSFERASE"/>
    <property type="match status" value="1"/>
</dbReference>
<comment type="catalytic activity">
    <reaction evidence="5">
        <text>[protein]-C-terminal S-[(2E,6E)-farnesyl]-L-cysteine + S-adenosyl-L-methionine = [protein]-C-terminal S-[(2E,6E)-farnesyl]-L-cysteine methyl ester + S-adenosyl-L-homocysteine</text>
        <dbReference type="Rhea" id="RHEA:21672"/>
        <dbReference type="Rhea" id="RHEA-COMP:12125"/>
        <dbReference type="Rhea" id="RHEA-COMP:12126"/>
        <dbReference type="ChEBI" id="CHEBI:57856"/>
        <dbReference type="ChEBI" id="CHEBI:59789"/>
        <dbReference type="ChEBI" id="CHEBI:90510"/>
        <dbReference type="ChEBI" id="CHEBI:90511"/>
        <dbReference type="EC" id="2.1.1.100"/>
    </reaction>
</comment>
<proteinExistence type="inferred from homology"/>
<feature type="transmembrane region" description="Helical" evidence="5">
    <location>
        <begin position="157"/>
        <end position="175"/>
    </location>
</feature>
<keyword evidence="8" id="KW-1185">Reference proteome</keyword>
<accession>A0A5C3P8L9</accession>
<evidence type="ECO:0000313" key="7">
    <source>
        <dbReference type="EMBL" id="TFK85259.1"/>
    </source>
</evidence>